<dbReference type="Pfam" id="PF02566">
    <property type="entry name" value="OsmC"/>
    <property type="match status" value="1"/>
</dbReference>
<evidence type="ECO:0000256" key="1">
    <source>
        <dbReference type="SAM" id="MobiDB-lite"/>
    </source>
</evidence>
<reference evidence="2 3" key="1">
    <citation type="submission" date="2019-04" db="EMBL/GenBank/DDBJ databases">
        <title>Draft genome sequences for three unisolated Alnus-infective Frankia Sp+ strains, AgTrS, AiOr and AvVan, the first sequenced Frankia strains able to sporulate in-planta.</title>
        <authorList>
            <person name="Bethencourt L."/>
            <person name="Vautrin F."/>
            <person name="Taib N."/>
            <person name="Dubost A."/>
            <person name="Castro-Garcia L."/>
            <person name="Imbaud O."/>
            <person name="Abrouk D."/>
            <person name="Fournier P."/>
            <person name="Briolay J."/>
            <person name="Nguyen A."/>
            <person name="Normand P."/>
            <person name="Fernandez M.P."/>
            <person name="Brochier-Armanet C."/>
            <person name="Herrera-Belaroussi A."/>
        </authorList>
    </citation>
    <scope>NUCLEOTIDE SEQUENCE [LARGE SCALE GENOMIC DNA]</scope>
    <source>
        <strain evidence="2 3">AvVan</strain>
    </source>
</reference>
<evidence type="ECO:0000313" key="2">
    <source>
        <dbReference type="EMBL" id="THJ53974.1"/>
    </source>
</evidence>
<gene>
    <name evidence="2" type="ORF">E7Y31_18530</name>
</gene>
<accession>A0A4S5D506</accession>
<dbReference type="SUPFAM" id="SSF82784">
    <property type="entry name" value="OsmC-like"/>
    <property type="match status" value="1"/>
</dbReference>
<evidence type="ECO:0000313" key="3">
    <source>
        <dbReference type="Proteomes" id="UP000305282"/>
    </source>
</evidence>
<organism evidence="2 3">
    <name type="scientific">Candidatus Frankia alpina</name>
    <dbReference type="NCBI Taxonomy" id="2699483"/>
    <lineage>
        <taxon>Bacteria</taxon>
        <taxon>Bacillati</taxon>
        <taxon>Actinomycetota</taxon>
        <taxon>Actinomycetes</taxon>
        <taxon>Frankiales</taxon>
        <taxon>Frankiaceae</taxon>
        <taxon>Frankia</taxon>
    </lineage>
</organism>
<dbReference type="InterPro" id="IPR036102">
    <property type="entry name" value="OsmC/Ohrsf"/>
</dbReference>
<dbReference type="Proteomes" id="UP000305282">
    <property type="component" value="Unassembled WGS sequence"/>
</dbReference>
<dbReference type="InterPro" id="IPR015946">
    <property type="entry name" value="KH_dom-like_a/b"/>
</dbReference>
<keyword evidence="3" id="KW-1185">Reference proteome</keyword>
<dbReference type="InterPro" id="IPR003718">
    <property type="entry name" value="OsmC/Ohr_fam"/>
</dbReference>
<dbReference type="Gene3D" id="3.30.300.20">
    <property type="match status" value="1"/>
</dbReference>
<sequence>MPTTDTSTTGTSTTGASGLVGHRPTPVSTAPGGGTASSHGTEQDGSIAVGSVPGLREFLVHKRAALQEREAAVAAGAFSEPVVLRAQASAEGRTGLRRIRIRDHQIISDSLPNFAGYDLGPGSPELVLGVLASCLTHVFEIVAARLMIPLDEIKVEIEGSIEPRVGQPGFEHAPREPHNINYRVSLTSPATSEQIEVLYETVEAECPLLALFTNPQTITGSLVHTASS</sequence>
<dbReference type="AlphaFoldDB" id="A0A4S5D506"/>
<feature type="region of interest" description="Disordered" evidence="1">
    <location>
        <begin position="1"/>
        <end position="47"/>
    </location>
</feature>
<feature type="compositionally biased region" description="Low complexity" evidence="1">
    <location>
        <begin position="1"/>
        <end position="17"/>
    </location>
</feature>
<proteinExistence type="predicted"/>
<comment type="caution">
    <text evidence="2">The sequence shown here is derived from an EMBL/GenBank/DDBJ whole genome shotgun (WGS) entry which is preliminary data.</text>
</comment>
<dbReference type="PANTHER" id="PTHR35368:SF1">
    <property type="entry name" value="HYDROPEROXIDE REDUCTASE"/>
    <property type="match status" value="1"/>
</dbReference>
<dbReference type="OrthoDB" id="9811389at2"/>
<dbReference type="InterPro" id="IPR052924">
    <property type="entry name" value="OsmC/Ohr_hydroprdx_reductase"/>
</dbReference>
<name>A0A4S5D506_9ACTN</name>
<dbReference type="RefSeq" id="WP_136449168.1">
    <property type="nucleotide sequence ID" value="NZ_CADCWT010000325.1"/>
</dbReference>
<dbReference type="PANTHER" id="PTHR35368">
    <property type="entry name" value="HYDROPEROXIDE REDUCTASE"/>
    <property type="match status" value="1"/>
</dbReference>
<dbReference type="EMBL" id="SSXH01000600">
    <property type="protein sequence ID" value="THJ53974.1"/>
    <property type="molecule type" value="Genomic_DNA"/>
</dbReference>
<protein>
    <submittedName>
        <fullName evidence="2">OsmC family protein</fullName>
    </submittedName>
</protein>